<dbReference type="EMBL" id="WOCA01000007">
    <property type="protein sequence ID" value="MUK88904.1"/>
    <property type="molecule type" value="Genomic_DNA"/>
</dbReference>
<dbReference type="AlphaFoldDB" id="A0A6N8FKQ6"/>
<evidence type="ECO:0000313" key="2">
    <source>
        <dbReference type="EMBL" id="MUK88904.1"/>
    </source>
</evidence>
<name>A0A6N8FKQ6_9BACI</name>
<keyword evidence="1" id="KW-1133">Transmembrane helix</keyword>
<reference evidence="2 3" key="1">
    <citation type="submission" date="2019-11" db="EMBL/GenBank/DDBJ databases">
        <authorList>
            <person name="Li X."/>
        </authorList>
    </citation>
    <scope>NUCLEOTIDE SEQUENCE [LARGE SCALE GENOMIC DNA]</scope>
    <source>
        <strain evidence="2 3">L9</strain>
    </source>
</reference>
<gene>
    <name evidence="2" type="ORF">GMD78_10915</name>
</gene>
<protein>
    <submittedName>
        <fullName evidence="2">Uncharacterized protein</fullName>
    </submittedName>
</protein>
<accession>A0A6N8FKQ6</accession>
<sequence>MIVLVEVIIALIIGLWLTIFVITPFYESVGITVYGDVWVLWFAVAIFLYSIYTMIFSSIVKYPLKRRLRSNLFWFLFVVSILLIVIPFIQGEVPY</sequence>
<feature type="transmembrane region" description="Helical" evidence="1">
    <location>
        <begin position="7"/>
        <end position="26"/>
    </location>
</feature>
<organism evidence="2 3">
    <name type="scientific">Ornithinibacillus caprae</name>
    <dbReference type="NCBI Taxonomy" id="2678566"/>
    <lineage>
        <taxon>Bacteria</taxon>
        <taxon>Bacillati</taxon>
        <taxon>Bacillota</taxon>
        <taxon>Bacilli</taxon>
        <taxon>Bacillales</taxon>
        <taxon>Bacillaceae</taxon>
        <taxon>Ornithinibacillus</taxon>
    </lineage>
</organism>
<evidence type="ECO:0000256" key="1">
    <source>
        <dbReference type="SAM" id="Phobius"/>
    </source>
</evidence>
<dbReference type="Proteomes" id="UP000469125">
    <property type="component" value="Unassembled WGS sequence"/>
</dbReference>
<feature type="transmembrane region" description="Helical" evidence="1">
    <location>
        <begin position="72"/>
        <end position="89"/>
    </location>
</feature>
<proteinExistence type="predicted"/>
<keyword evidence="1" id="KW-0812">Transmembrane</keyword>
<evidence type="ECO:0000313" key="3">
    <source>
        <dbReference type="Proteomes" id="UP000469125"/>
    </source>
</evidence>
<feature type="transmembrane region" description="Helical" evidence="1">
    <location>
        <begin position="38"/>
        <end position="60"/>
    </location>
</feature>
<keyword evidence="1" id="KW-0472">Membrane</keyword>
<comment type="caution">
    <text evidence="2">The sequence shown here is derived from an EMBL/GenBank/DDBJ whole genome shotgun (WGS) entry which is preliminary data.</text>
</comment>
<keyword evidence="3" id="KW-1185">Reference proteome</keyword>